<evidence type="ECO:0000256" key="1">
    <source>
        <dbReference type="ARBA" id="ARBA00000098"/>
    </source>
</evidence>
<dbReference type="InterPro" id="IPR001930">
    <property type="entry name" value="Peptidase_M1"/>
</dbReference>
<dbReference type="EC" id="3.4.11.2" evidence="4 13"/>
<dbReference type="SUPFAM" id="SSF55486">
    <property type="entry name" value="Metalloproteases ('zincins'), catalytic domain"/>
    <property type="match status" value="1"/>
</dbReference>
<dbReference type="FunFam" id="2.60.40.1840:FF:000001">
    <property type="entry name" value="Aminopeptidase N"/>
    <property type="match status" value="1"/>
</dbReference>
<evidence type="ECO:0000256" key="12">
    <source>
        <dbReference type="ARBA" id="ARBA00059739"/>
    </source>
</evidence>
<evidence type="ECO:0000259" key="17">
    <source>
        <dbReference type="Pfam" id="PF17900"/>
    </source>
</evidence>
<keyword evidence="10" id="KW-0862">Zinc</keyword>
<evidence type="ECO:0000259" key="15">
    <source>
        <dbReference type="Pfam" id="PF11940"/>
    </source>
</evidence>
<dbReference type="InterPro" id="IPR012779">
    <property type="entry name" value="Peptidase_M1_pepN"/>
</dbReference>
<comment type="function">
    <text evidence="12">Aminopeptidase N is involved in the degradation of intracellular peptides generated by protein breakdown during normal growth as well as in response to nutrient starvation.</text>
</comment>
<protein>
    <recommendedName>
        <fullName evidence="5 13">Aminopeptidase N</fullName>
        <ecNumber evidence="4 13">3.4.11.2</ecNumber>
    </recommendedName>
</protein>
<dbReference type="Pfam" id="PF01433">
    <property type="entry name" value="Peptidase_M1"/>
    <property type="match status" value="1"/>
</dbReference>
<dbReference type="Proteomes" id="UP000324996">
    <property type="component" value="Unassembled WGS sequence"/>
</dbReference>
<evidence type="ECO:0000256" key="11">
    <source>
        <dbReference type="ARBA" id="ARBA00023049"/>
    </source>
</evidence>
<name>A0A5A7N4A9_9PROT</name>
<dbReference type="FunFam" id="2.60.40.1730:FF:000005">
    <property type="entry name" value="Aminopeptidase N"/>
    <property type="match status" value="1"/>
</dbReference>
<dbReference type="InterPro" id="IPR035414">
    <property type="entry name" value="Peptidase_M1_pepN_Ig-like"/>
</dbReference>
<dbReference type="RefSeq" id="WP_313978761.1">
    <property type="nucleotide sequence ID" value="NZ_BKCN01000002.1"/>
</dbReference>
<keyword evidence="19" id="KW-1185">Reference proteome</keyword>
<dbReference type="Gene3D" id="2.60.40.1840">
    <property type="match status" value="1"/>
</dbReference>
<evidence type="ECO:0000256" key="3">
    <source>
        <dbReference type="ARBA" id="ARBA00010136"/>
    </source>
</evidence>
<comment type="cofactor">
    <cofactor evidence="2">
        <name>Zn(2+)</name>
        <dbReference type="ChEBI" id="CHEBI:29105"/>
    </cofactor>
</comment>
<dbReference type="GO" id="GO:0008270">
    <property type="term" value="F:zinc ion binding"/>
    <property type="evidence" value="ECO:0007669"/>
    <property type="project" value="InterPro"/>
</dbReference>
<evidence type="ECO:0000256" key="7">
    <source>
        <dbReference type="ARBA" id="ARBA00022670"/>
    </source>
</evidence>
<dbReference type="GO" id="GO:0006508">
    <property type="term" value="P:proteolysis"/>
    <property type="evidence" value="ECO:0007669"/>
    <property type="project" value="UniProtKB-UniRule"/>
</dbReference>
<comment type="catalytic activity">
    <reaction evidence="1">
        <text>Release of an N-terminal amino acid, Xaa-|-Yaa- from a peptide, amide or arylamide. Xaa is preferably Ala, but may be most amino acids including Pro (slow action). When a terminal hydrophobic residue is followed by a prolyl residue, the two may be released as an intact Xaa-Pro dipeptide.</text>
        <dbReference type="EC" id="3.4.11.2"/>
    </reaction>
</comment>
<evidence type="ECO:0000313" key="19">
    <source>
        <dbReference type="Proteomes" id="UP000324996"/>
    </source>
</evidence>
<dbReference type="PANTHER" id="PTHR46322">
    <property type="entry name" value="PUROMYCIN-SENSITIVE AMINOPEPTIDASE"/>
    <property type="match status" value="1"/>
</dbReference>
<dbReference type="CDD" id="cd09600">
    <property type="entry name" value="M1_APN"/>
    <property type="match status" value="1"/>
</dbReference>
<evidence type="ECO:0000256" key="5">
    <source>
        <dbReference type="ARBA" id="ARBA00015611"/>
    </source>
</evidence>
<dbReference type="EMBL" id="BKCN01000002">
    <property type="protein sequence ID" value="GER02968.1"/>
    <property type="molecule type" value="Genomic_DNA"/>
</dbReference>
<keyword evidence="6 18" id="KW-0031">Aminopeptidase</keyword>
<dbReference type="GO" id="GO:0008237">
    <property type="term" value="F:metallopeptidase activity"/>
    <property type="evidence" value="ECO:0007669"/>
    <property type="project" value="UniProtKB-UniRule"/>
</dbReference>
<evidence type="ECO:0000256" key="4">
    <source>
        <dbReference type="ARBA" id="ARBA00012564"/>
    </source>
</evidence>
<sequence>MMSSDQIPAENETRPTIYLKDYQPPAFRIERVDLDFDLQEEGTRVTCRMVLQKLAADQDDLVLDGDAGLKLLSITLDGQPVAADRLHRQDETLRIKAVPDHFTLETVVEIEPQKNDRLEGLYRSGGQFCTQCEAEGFRNITFFLDRPDVMSIYHVRITADKALYPVLLSNGNLVETGDLANGRHFALWHDPFQKPSYLFALVAGDLDCLKDHFTTRSGRDVSLNIYARAHDLPKCRHAMESLKRAMRWDEEVYGLEYDLSIFNIVAVSDFNMGAMENKSLNIFNTKYVLADPEISTDDDFDHVEGVIAHEYFHNWTGNRITCRDWFQLSLKEGLTVFRDQEYSSDQGSRAIKRIQDVRILRAHQFAEDDGPMAHPVRPESYMEINNFYTVTVYNKGAELIRMMHRILGADGFHRGMDIYVQRHDGQAVTCDDFVAAMEDANGADLSHFALWYSQAGTPHLDVREDWDDKTKIYSLYFKQYINPTPGQSTKAALHIPILMGLIGPNGGEMAARLIEGDADQTEKGWLLHVKEAEAVYRFTDLAAKPVPSLLRQFSAPVQLSSPVDDGQKHFLVRHDQDEFSRWEACQDLMIDAILKGVSAISLQKPMPDVSELIESCAALLKDADRDPAFTAEILTMPSEAYIGQKMTPVAVDAIHEAHQYLKKALADGLASQWRDLYARLANKGPYELTAEHKARRALRSVALLYLCFGGDSDPALKHYQTADNMTDRLAALRILSHSDDDDLRERIFADFYNRLAHEPLAIDKWFAMQALSLRPDCLDRVKSLLRHDAFSLRNPNRLRALVGSFAAGNQLRFHDISGEGYRFLGKIVGEVDRFNPQTAARLILPLSTHKRFDPERSAMMTSVLRGLAANKDLSRDVYEILTKSISEE</sequence>
<dbReference type="SUPFAM" id="SSF63737">
    <property type="entry name" value="Leukotriene A4 hydrolase N-terminal domain"/>
    <property type="match status" value="1"/>
</dbReference>
<dbReference type="InterPro" id="IPR037144">
    <property type="entry name" value="Peptidase_M1_pepN_C_sf"/>
</dbReference>
<dbReference type="GO" id="GO:0016285">
    <property type="term" value="F:alanyl aminopeptidase activity"/>
    <property type="evidence" value="ECO:0007669"/>
    <property type="project" value="UniProtKB-EC"/>
</dbReference>
<keyword evidence="9" id="KW-0378">Hydrolase</keyword>
<dbReference type="InterPro" id="IPR024601">
    <property type="entry name" value="Peptidase_M1_pepN_C"/>
</dbReference>
<keyword evidence="11" id="KW-0482">Metalloprotease</keyword>
<proteinExistence type="inferred from homology"/>
<evidence type="ECO:0000259" key="16">
    <source>
        <dbReference type="Pfam" id="PF17432"/>
    </source>
</evidence>
<evidence type="ECO:0000256" key="13">
    <source>
        <dbReference type="NCBIfam" id="TIGR02414"/>
    </source>
</evidence>
<evidence type="ECO:0000256" key="8">
    <source>
        <dbReference type="ARBA" id="ARBA00022723"/>
    </source>
</evidence>
<reference evidence="18 19" key="1">
    <citation type="submission" date="2019-09" db="EMBL/GenBank/DDBJ databases">
        <title>NBRP : Genome information of microbial organism related human and environment.</title>
        <authorList>
            <person name="Hattori M."/>
            <person name="Oshima K."/>
            <person name="Inaba H."/>
            <person name="Suda W."/>
            <person name="Sakamoto M."/>
            <person name="Iino T."/>
            <person name="Kitahara M."/>
            <person name="Oshida Y."/>
            <person name="Iida T."/>
            <person name="Kudo T."/>
            <person name="Itoh T."/>
            <person name="Ohkuma M."/>
        </authorList>
    </citation>
    <scope>NUCLEOTIDE SEQUENCE [LARGE SCALE GENOMIC DNA]</scope>
    <source>
        <strain evidence="18 19">Q-1</strain>
    </source>
</reference>
<dbReference type="PRINTS" id="PR00756">
    <property type="entry name" value="ALADIPTASE"/>
</dbReference>
<gene>
    <name evidence="18" type="primary">pepN_2</name>
    <name evidence="18" type="ORF">JCM17846_06500</name>
</gene>
<dbReference type="Gene3D" id="1.25.50.10">
    <property type="entry name" value="Peptidase M1, alanyl aminopeptidase, C-terminal domain"/>
    <property type="match status" value="1"/>
</dbReference>
<dbReference type="Pfam" id="PF11940">
    <property type="entry name" value="DUF3458"/>
    <property type="match status" value="1"/>
</dbReference>
<dbReference type="Gene3D" id="3.30.2010.30">
    <property type="match status" value="1"/>
</dbReference>
<dbReference type="Pfam" id="PF17900">
    <property type="entry name" value="Peptidase_M1_N"/>
    <property type="match status" value="1"/>
</dbReference>
<feature type="domain" description="Peptidase M1 membrane alanine aminopeptidase" evidence="14">
    <location>
        <begin position="238"/>
        <end position="448"/>
    </location>
</feature>
<feature type="domain" description="Aminopeptidase N-like N-terminal" evidence="17">
    <location>
        <begin position="34"/>
        <end position="198"/>
    </location>
</feature>
<dbReference type="PANTHER" id="PTHR46322:SF1">
    <property type="entry name" value="PUROMYCIN-SENSITIVE AMINOPEPTIDASE"/>
    <property type="match status" value="1"/>
</dbReference>
<dbReference type="Pfam" id="PF17432">
    <property type="entry name" value="DUF3458_C"/>
    <property type="match status" value="1"/>
</dbReference>
<feature type="domain" description="Peptidase M1 alanyl aminopeptidase C-terminal" evidence="16">
    <location>
        <begin position="567"/>
        <end position="885"/>
    </location>
</feature>
<evidence type="ECO:0000256" key="2">
    <source>
        <dbReference type="ARBA" id="ARBA00001947"/>
    </source>
</evidence>
<dbReference type="AlphaFoldDB" id="A0A5A7N4A9"/>
<evidence type="ECO:0000256" key="6">
    <source>
        <dbReference type="ARBA" id="ARBA00022438"/>
    </source>
</evidence>
<dbReference type="Gene3D" id="2.60.40.1730">
    <property type="entry name" value="tricorn interacting facor f3 domain"/>
    <property type="match status" value="1"/>
</dbReference>
<dbReference type="NCBIfam" id="TIGR02414">
    <property type="entry name" value="pepN_proteo"/>
    <property type="match status" value="1"/>
</dbReference>
<keyword evidence="7" id="KW-0645">Protease</keyword>
<feature type="domain" description="Peptidase M1 alanyl aminopeptidase Ig-like fold" evidence="15">
    <location>
        <begin position="456"/>
        <end position="560"/>
    </location>
</feature>
<dbReference type="InterPro" id="IPR042097">
    <property type="entry name" value="Aminopeptidase_N-like_N_sf"/>
</dbReference>
<comment type="similarity">
    <text evidence="3">Belongs to the peptidase M1 family.</text>
</comment>
<dbReference type="InterPro" id="IPR038438">
    <property type="entry name" value="PepN_Ig-like_sf"/>
</dbReference>
<dbReference type="InterPro" id="IPR027268">
    <property type="entry name" value="Peptidase_M4/M1_CTD_sf"/>
</dbReference>
<evidence type="ECO:0000259" key="14">
    <source>
        <dbReference type="Pfam" id="PF01433"/>
    </source>
</evidence>
<evidence type="ECO:0000256" key="10">
    <source>
        <dbReference type="ARBA" id="ARBA00022833"/>
    </source>
</evidence>
<dbReference type="Gene3D" id="1.10.390.10">
    <property type="entry name" value="Neutral Protease Domain 2"/>
    <property type="match status" value="1"/>
</dbReference>
<organism evidence="18 19">
    <name type="scientific">Iodidimonas nitroreducens</name>
    <dbReference type="NCBI Taxonomy" id="1236968"/>
    <lineage>
        <taxon>Bacteria</taxon>
        <taxon>Pseudomonadati</taxon>
        <taxon>Pseudomonadota</taxon>
        <taxon>Alphaproteobacteria</taxon>
        <taxon>Iodidimonadales</taxon>
        <taxon>Iodidimonadaceae</taxon>
        <taxon>Iodidimonas</taxon>
    </lineage>
</organism>
<dbReference type="InterPro" id="IPR045357">
    <property type="entry name" value="Aminopeptidase_N-like_N"/>
</dbReference>
<comment type="caution">
    <text evidence="18">The sequence shown here is derived from an EMBL/GenBank/DDBJ whole genome shotgun (WGS) entry which is preliminary data.</text>
</comment>
<dbReference type="InterPro" id="IPR014782">
    <property type="entry name" value="Peptidase_M1_dom"/>
</dbReference>
<evidence type="ECO:0000256" key="9">
    <source>
        <dbReference type="ARBA" id="ARBA00022801"/>
    </source>
</evidence>
<dbReference type="FunFam" id="1.10.390.10:FF:000002">
    <property type="entry name" value="Aminopeptidase N"/>
    <property type="match status" value="1"/>
</dbReference>
<keyword evidence="8" id="KW-0479">Metal-binding</keyword>
<dbReference type="FunFam" id="3.30.2010.30:FF:000002">
    <property type="entry name" value="Putative aminopeptidase N"/>
    <property type="match status" value="1"/>
</dbReference>
<evidence type="ECO:0000313" key="18">
    <source>
        <dbReference type="EMBL" id="GER02968.1"/>
    </source>
</evidence>
<accession>A0A5A7N4A9</accession>